<comment type="similarity">
    <text evidence="1 6">Belongs to the glycosyl hydrolase 32 family.</text>
</comment>
<dbReference type="GO" id="GO:0005975">
    <property type="term" value="P:carbohydrate metabolic process"/>
    <property type="evidence" value="ECO:0007669"/>
    <property type="project" value="InterPro"/>
</dbReference>
<evidence type="ECO:0000313" key="8">
    <source>
        <dbReference type="EMBL" id="CAF1050918.1"/>
    </source>
</evidence>
<dbReference type="InterPro" id="IPR013148">
    <property type="entry name" value="Glyco_hydro_32_N"/>
</dbReference>
<dbReference type="SUPFAM" id="SSF75005">
    <property type="entry name" value="Arabinanase/levansucrase/invertase"/>
    <property type="match status" value="1"/>
</dbReference>
<dbReference type="SUPFAM" id="SSF57414">
    <property type="entry name" value="Hairpin loop containing domain-like"/>
    <property type="match status" value="1"/>
</dbReference>
<evidence type="ECO:0000256" key="1">
    <source>
        <dbReference type="ARBA" id="ARBA00009902"/>
    </source>
</evidence>
<dbReference type="SMART" id="SM00640">
    <property type="entry name" value="Glyco_32"/>
    <property type="match status" value="1"/>
</dbReference>
<dbReference type="GO" id="GO:0004553">
    <property type="term" value="F:hydrolase activity, hydrolyzing O-glycosyl compounds"/>
    <property type="evidence" value="ECO:0007669"/>
    <property type="project" value="InterPro"/>
</dbReference>
<evidence type="ECO:0000259" key="7">
    <source>
        <dbReference type="SMART" id="SM00223"/>
    </source>
</evidence>
<sequence>MMPAKNWLNDPNGPVYFNGYYHMFFQYNPNAAVWGDMHWGHCYSKDMVHWIHLPVALAPDQPYDINGIFSGSTTIVNGTPTIIYTGITNTNQQVQCQARPANISDPTLTNWTKSPLNPLITDPNGRDPSTAFRDNEDNYYLIYGYGTKDLGGQAVLFTSKDFLDWKYLHPIHSNQYDTFWECPDIFKVENRIVLKASLLGRDFWAVGDVDPDKLIFTPQNHDLGEYIQLIDHGRFYASKTFYDPINDQQVIMGWTSEEDNLGPQRGWQGCHTLPRTIFLSDDGYELRSRPIEALKTLRNETSHRHFTDVVLDTNIPFEPVPDVKGNQVEIVINWQFPMYQNLDFGLIVLSTPDGQQRTSIGITSRNNTIIMGWTSEEDNLGPQRGWQGCHTLPRTIFLSDDGYELRSRPIEALKTLRNETSHRHFTDVVLDTKIPFEPVPDVKGNQVEIVINWQFPMYQNLDFGLIVLSTPDGQQRTSIGITSRNNTSVMMNSDLPGWDYLSVPQITQWSDCQIACSKDNKCQAWTYVQDREINNNCFLKSGVPLLTSNSVCTSGVKQREAGEQIVWVYMDRSLSQRNPDAAHEPIHAPIWLQPSTINTEWILELDIFIDHSVIEIFEPYGGRLALTGHVYPEEENANTFAVYVNEPATAQGHIIINTLDIWNLNTIWTERHKFF</sequence>
<dbReference type="Pfam" id="PF08244">
    <property type="entry name" value="Glyco_hydro_32C"/>
    <property type="match status" value="1"/>
</dbReference>
<keyword evidence="4" id="KW-1015">Disulfide bond</keyword>
<dbReference type="SMART" id="SM00223">
    <property type="entry name" value="APPLE"/>
    <property type="match status" value="1"/>
</dbReference>
<dbReference type="EMBL" id="CAJNOG010000183">
    <property type="protein sequence ID" value="CAF1050918.1"/>
    <property type="molecule type" value="Genomic_DNA"/>
</dbReference>
<keyword evidence="3 6" id="KW-0378">Hydrolase</keyword>
<dbReference type="Pfam" id="PF14295">
    <property type="entry name" value="PAN_4"/>
    <property type="match status" value="1"/>
</dbReference>
<dbReference type="Pfam" id="PF00251">
    <property type="entry name" value="Glyco_hydro_32N"/>
    <property type="match status" value="1"/>
</dbReference>
<comment type="caution">
    <text evidence="8">The sequence shown here is derived from an EMBL/GenBank/DDBJ whole genome shotgun (WGS) entry which is preliminary data.</text>
</comment>
<keyword evidence="5 6" id="KW-0326">Glycosidase</keyword>
<keyword evidence="2" id="KW-0677">Repeat</keyword>
<evidence type="ECO:0000256" key="2">
    <source>
        <dbReference type="ARBA" id="ARBA00022737"/>
    </source>
</evidence>
<dbReference type="InterPro" id="IPR013189">
    <property type="entry name" value="Glyco_hydro_32_C"/>
</dbReference>
<dbReference type="InterPro" id="IPR000177">
    <property type="entry name" value="Apple"/>
</dbReference>
<dbReference type="GO" id="GO:0006508">
    <property type="term" value="P:proteolysis"/>
    <property type="evidence" value="ECO:0007669"/>
    <property type="project" value="InterPro"/>
</dbReference>
<accession>A0A814KF01</accession>
<dbReference type="Gene3D" id="2.60.120.560">
    <property type="entry name" value="Exo-inulinase, domain 1"/>
    <property type="match status" value="1"/>
</dbReference>
<evidence type="ECO:0000256" key="4">
    <source>
        <dbReference type="ARBA" id="ARBA00023157"/>
    </source>
</evidence>
<dbReference type="InterPro" id="IPR050551">
    <property type="entry name" value="Fructan_Metab_Enzymes"/>
</dbReference>
<dbReference type="Proteomes" id="UP000663845">
    <property type="component" value="Unassembled WGS sequence"/>
</dbReference>
<dbReference type="Gene3D" id="3.50.4.10">
    <property type="entry name" value="Hepatocyte Growth Factor"/>
    <property type="match status" value="1"/>
</dbReference>
<dbReference type="Gene3D" id="2.115.10.20">
    <property type="entry name" value="Glycosyl hydrolase domain, family 43"/>
    <property type="match status" value="2"/>
</dbReference>
<evidence type="ECO:0000256" key="3">
    <source>
        <dbReference type="ARBA" id="ARBA00022801"/>
    </source>
</evidence>
<organism evidence="8 9">
    <name type="scientific">Adineta steineri</name>
    <dbReference type="NCBI Taxonomy" id="433720"/>
    <lineage>
        <taxon>Eukaryota</taxon>
        <taxon>Metazoa</taxon>
        <taxon>Spiralia</taxon>
        <taxon>Gnathifera</taxon>
        <taxon>Rotifera</taxon>
        <taxon>Eurotatoria</taxon>
        <taxon>Bdelloidea</taxon>
        <taxon>Adinetida</taxon>
        <taxon>Adinetidae</taxon>
        <taxon>Adineta</taxon>
    </lineage>
</organism>
<dbReference type="SUPFAM" id="SSF49899">
    <property type="entry name" value="Concanavalin A-like lectins/glucanases"/>
    <property type="match status" value="1"/>
</dbReference>
<dbReference type="CDD" id="cd18624">
    <property type="entry name" value="GH32_Fruct1-like"/>
    <property type="match status" value="1"/>
</dbReference>
<dbReference type="InterPro" id="IPR003609">
    <property type="entry name" value="Pan_app"/>
</dbReference>
<name>A0A814KF01_9BILA</name>
<dbReference type="InterPro" id="IPR013320">
    <property type="entry name" value="ConA-like_dom_sf"/>
</dbReference>
<dbReference type="GO" id="GO:0005576">
    <property type="term" value="C:extracellular region"/>
    <property type="evidence" value="ECO:0007669"/>
    <property type="project" value="InterPro"/>
</dbReference>
<protein>
    <recommendedName>
        <fullName evidence="7">Apple domain-containing protein</fullName>
    </recommendedName>
</protein>
<dbReference type="PANTHER" id="PTHR31953">
    <property type="entry name" value="BETA-FRUCTOFURANOSIDASE, INSOLUBLE ISOENZYME CWINV1-RELATED"/>
    <property type="match status" value="1"/>
</dbReference>
<dbReference type="AlphaFoldDB" id="A0A814KF01"/>
<dbReference type="InterPro" id="IPR023296">
    <property type="entry name" value="Glyco_hydro_beta-prop_sf"/>
</dbReference>
<evidence type="ECO:0000256" key="6">
    <source>
        <dbReference type="RuleBase" id="RU362110"/>
    </source>
</evidence>
<feature type="domain" description="Apple" evidence="7">
    <location>
        <begin position="490"/>
        <end position="559"/>
    </location>
</feature>
<proteinExistence type="inferred from homology"/>
<gene>
    <name evidence="8" type="ORF">JYZ213_LOCUS18674</name>
</gene>
<evidence type="ECO:0000313" key="9">
    <source>
        <dbReference type="Proteomes" id="UP000663845"/>
    </source>
</evidence>
<dbReference type="CDD" id="cd01100">
    <property type="entry name" value="APPLE_Factor_XI_like"/>
    <property type="match status" value="1"/>
</dbReference>
<dbReference type="InterPro" id="IPR001362">
    <property type="entry name" value="Glyco_hydro_32"/>
</dbReference>
<evidence type="ECO:0000256" key="5">
    <source>
        <dbReference type="ARBA" id="ARBA00023295"/>
    </source>
</evidence>
<reference evidence="8" key="1">
    <citation type="submission" date="2021-02" db="EMBL/GenBank/DDBJ databases">
        <authorList>
            <person name="Nowell W R."/>
        </authorList>
    </citation>
    <scope>NUCLEOTIDE SEQUENCE</scope>
</reference>